<dbReference type="PANTHER" id="PTHR43782">
    <property type="entry name" value="ARGINASE"/>
    <property type="match status" value="1"/>
</dbReference>
<evidence type="ECO:0000256" key="2">
    <source>
        <dbReference type="ARBA" id="ARBA00022801"/>
    </source>
</evidence>
<dbReference type="RefSeq" id="WP_170225617.1">
    <property type="nucleotide sequence ID" value="NZ_VFPH01000001.1"/>
</dbReference>
<organism evidence="5 6">
    <name type="scientific">Pseudonocardia cypriaca</name>
    <dbReference type="NCBI Taxonomy" id="882449"/>
    <lineage>
        <taxon>Bacteria</taxon>
        <taxon>Bacillati</taxon>
        <taxon>Actinomycetota</taxon>
        <taxon>Actinomycetes</taxon>
        <taxon>Pseudonocardiales</taxon>
        <taxon>Pseudonocardiaceae</taxon>
        <taxon>Pseudonocardia</taxon>
    </lineage>
</organism>
<evidence type="ECO:0000313" key="5">
    <source>
        <dbReference type="EMBL" id="TQM45674.1"/>
    </source>
</evidence>
<dbReference type="GO" id="GO:0004053">
    <property type="term" value="F:arginase activity"/>
    <property type="evidence" value="ECO:0007669"/>
    <property type="project" value="TreeGrafter"/>
</dbReference>
<evidence type="ECO:0000256" key="3">
    <source>
        <dbReference type="ARBA" id="ARBA00023211"/>
    </source>
</evidence>
<comment type="caution">
    <text evidence="5">The sequence shown here is derived from an EMBL/GenBank/DDBJ whole genome shotgun (WGS) entry which is preliminary data.</text>
</comment>
<keyword evidence="1" id="KW-0479">Metal-binding</keyword>
<protein>
    <submittedName>
        <fullName evidence="5">Arginase</fullName>
    </submittedName>
</protein>
<keyword evidence="6" id="KW-1185">Reference proteome</keyword>
<dbReference type="PRINTS" id="PR00116">
    <property type="entry name" value="ARGINASE"/>
</dbReference>
<proteinExistence type="inferred from homology"/>
<dbReference type="GO" id="GO:0005829">
    <property type="term" value="C:cytosol"/>
    <property type="evidence" value="ECO:0007669"/>
    <property type="project" value="TreeGrafter"/>
</dbReference>
<comment type="similarity">
    <text evidence="4">Belongs to the arginase family.</text>
</comment>
<sequence length="304" mass="31521">MPDAQVVVIGVASSAGTHHAGQDQAPAALRAGGFVERLRAAGVTVEDRGDLLHEVFTADEMGSTARNLSAVARVARAVADVVDAVLAQHALPLVLGGDCTITLGVVAGAQRRDRTVGLLYLDGDADLATPETTGSGVLDAMGIAHLLGLADTELARLGAGPPMLTDERLALIGYDETDPETFKADVLHNRPDLVRFADHQVRADPAGCARAALNALRRHTSSLVVHFDVDAVDSRDLPLANFPHYGTGISLAAAGEVLAVLCGAPTLAAVVLTEVNPSYDPTGHQLTRYLDTVTGAITRGLAGR</sequence>
<dbReference type="PANTHER" id="PTHR43782:SF3">
    <property type="entry name" value="ARGINASE"/>
    <property type="match status" value="1"/>
</dbReference>
<dbReference type="Pfam" id="PF00491">
    <property type="entry name" value="Arginase"/>
    <property type="match status" value="1"/>
</dbReference>
<evidence type="ECO:0000256" key="1">
    <source>
        <dbReference type="ARBA" id="ARBA00022723"/>
    </source>
</evidence>
<dbReference type="PIRSF" id="PIRSF036979">
    <property type="entry name" value="Arginase"/>
    <property type="match status" value="1"/>
</dbReference>
<dbReference type="GO" id="GO:0030145">
    <property type="term" value="F:manganese ion binding"/>
    <property type="evidence" value="ECO:0007669"/>
    <property type="project" value="TreeGrafter"/>
</dbReference>
<dbReference type="Proteomes" id="UP000319818">
    <property type="component" value="Unassembled WGS sequence"/>
</dbReference>
<keyword evidence="3" id="KW-0464">Manganese</keyword>
<evidence type="ECO:0000313" key="6">
    <source>
        <dbReference type="Proteomes" id="UP000319818"/>
    </source>
</evidence>
<dbReference type="SUPFAM" id="SSF52768">
    <property type="entry name" value="Arginase/deacetylase"/>
    <property type="match status" value="1"/>
</dbReference>
<gene>
    <name evidence="5" type="ORF">FB388_3074</name>
</gene>
<dbReference type="AlphaFoldDB" id="A0A543GI07"/>
<dbReference type="InterPro" id="IPR023696">
    <property type="entry name" value="Ureohydrolase_dom_sf"/>
</dbReference>
<dbReference type="InterPro" id="IPR006035">
    <property type="entry name" value="Ureohydrolase"/>
</dbReference>
<dbReference type="EMBL" id="VFPH01000001">
    <property type="protein sequence ID" value="TQM45674.1"/>
    <property type="molecule type" value="Genomic_DNA"/>
</dbReference>
<dbReference type="PROSITE" id="PS51409">
    <property type="entry name" value="ARGINASE_2"/>
    <property type="match status" value="1"/>
</dbReference>
<evidence type="ECO:0000256" key="4">
    <source>
        <dbReference type="PROSITE-ProRule" id="PRU00742"/>
    </source>
</evidence>
<accession>A0A543GI07</accession>
<name>A0A543GI07_9PSEU</name>
<keyword evidence="2" id="KW-0378">Hydrolase</keyword>
<reference evidence="5 6" key="1">
    <citation type="submission" date="2019-06" db="EMBL/GenBank/DDBJ databases">
        <title>Sequencing the genomes of 1000 actinobacteria strains.</title>
        <authorList>
            <person name="Klenk H.-P."/>
        </authorList>
    </citation>
    <scope>NUCLEOTIDE SEQUENCE [LARGE SCALE GENOMIC DNA]</scope>
    <source>
        <strain evidence="5 6">DSM 45511</strain>
    </source>
</reference>
<dbReference type="Gene3D" id="3.40.800.10">
    <property type="entry name" value="Ureohydrolase domain"/>
    <property type="match status" value="1"/>
</dbReference>